<comment type="caution">
    <text evidence="1">The sequence shown here is derived from an EMBL/GenBank/DDBJ whole genome shotgun (WGS) entry which is preliminary data.</text>
</comment>
<evidence type="ECO:0000313" key="2">
    <source>
        <dbReference type="Proteomes" id="UP001229421"/>
    </source>
</evidence>
<evidence type="ECO:0000313" key="1">
    <source>
        <dbReference type="EMBL" id="KAK1411476.1"/>
    </source>
</evidence>
<dbReference type="Proteomes" id="UP001229421">
    <property type="component" value="Unassembled WGS sequence"/>
</dbReference>
<gene>
    <name evidence="1" type="ORF">QVD17_38025</name>
</gene>
<accession>A0AAD8JZC8</accession>
<name>A0AAD8JZC8_TARER</name>
<organism evidence="1 2">
    <name type="scientific">Tagetes erecta</name>
    <name type="common">African marigold</name>
    <dbReference type="NCBI Taxonomy" id="13708"/>
    <lineage>
        <taxon>Eukaryota</taxon>
        <taxon>Viridiplantae</taxon>
        <taxon>Streptophyta</taxon>
        <taxon>Embryophyta</taxon>
        <taxon>Tracheophyta</taxon>
        <taxon>Spermatophyta</taxon>
        <taxon>Magnoliopsida</taxon>
        <taxon>eudicotyledons</taxon>
        <taxon>Gunneridae</taxon>
        <taxon>Pentapetalae</taxon>
        <taxon>asterids</taxon>
        <taxon>campanulids</taxon>
        <taxon>Asterales</taxon>
        <taxon>Asteraceae</taxon>
        <taxon>Asteroideae</taxon>
        <taxon>Heliantheae alliance</taxon>
        <taxon>Tageteae</taxon>
        <taxon>Tagetes</taxon>
    </lineage>
</organism>
<protein>
    <submittedName>
        <fullName evidence="1">Uncharacterized protein</fullName>
    </submittedName>
</protein>
<dbReference type="EMBL" id="JAUHHV010000010">
    <property type="protein sequence ID" value="KAK1411476.1"/>
    <property type="molecule type" value="Genomic_DNA"/>
</dbReference>
<keyword evidence="2" id="KW-1185">Reference proteome</keyword>
<sequence>MILSALAADRPSESPLTVLKRVMTLSITVKGDAEGLSAAKADNIMVRRAGMLQMVSEPKIRMPGAGKGPDFIRRFAPADHDIQITVESKYDPIEEMEHLIL</sequence>
<dbReference type="AlphaFoldDB" id="A0AAD8JZC8"/>
<reference evidence="1" key="1">
    <citation type="journal article" date="2023" name="bioRxiv">
        <title>Improved chromosome-level genome assembly for marigold (Tagetes erecta).</title>
        <authorList>
            <person name="Jiang F."/>
            <person name="Yuan L."/>
            <person name="Wang S."/>
            <person name="Wang H."/>
            <person name="Xu D."/>
            <person name="Wang A."/>
            <person name="Fan W."/>
        </authorList>
    </citation>
    <scope>NUCLEOTIDE SEQUENCE</scope>
    <source>
        <strain evidence="1">WSJ</strain>
        <tissue evidence="1">Leaf</tissue>
    </source>
</reference>
<proteinExistence type="predicted"/>